<evidence type="ECO:0000313" key="6">
    <source>
        <dbReference type="EMBL" id="KAL2846103.1"/>
    </source>
</evidence>
<dbReference type="Proteomes" id="UP001610446">
    <property type="component" value="Unassembled WGS sequence"/>
</dbReference>
<gene>
    <name evidence="6" type="ORF">BJY01DRAFT_247382</name>
</gene>
<evidence type="ECO:0000256" key="4">
    <source>
        <dbReference type="SAM" id="MobiDB-lite"/>
    </source>
</evidence>
<dbReference type="InterPro" id="IPR027278">
    <property type="entry name" value="ACCD_DCysDesulf"/>
</dbReference>
<protein>
    <submittedName>
        <fullName evidence="6">Tryptophan synthase beta subunit-like PLP-dependent enzyme</fullName>
    </submittedName>
</protein>
<reference evidence="6 7" key="1">
    <citation type="submission" date="2024-07" db="EMBL/GenBank/DDBJ databases">
        <title>Section-level genome sequencing and comparative genomics of Aspergillus sections Usti and Cavernicolus.</title>
        <authorList>
            <consortium name="Lawrence Berkeley National Laboratory"/>
            <person name="Nybo J.L."/>
            <person name="Vesth T.C."/>
            <person name="Theobald S."/>
            <person name="Frisvad J.C."/>
            <person name="Larsen T.O."/>
            <person name="Kjaerboelling I."/>
            <person name="Rothschild-Mancinelli K."/>
            <person name="Lyhne E.K."/>
            <person name="Kogle M.E."/>
            <person name="Barry K."/>
            <person name="Clum A."/>
            <person name="Na H."/>
            <person name="Ledsgaard L."/>
            <person name="Lin J."/>
            <person name="Lipzen A."/>
            <person name="Kuo A."/>
            <person name="Riley R."/>
            <person name="Mondo S."/>
            <person name="Labutti K."/>
            <person name="Haridas S."/>
            <person name="Pangalinan J."/>
            <person name="Salamov A.A."/>
            <person name="Simmons B.A."/>
            <person name="Magnuson J.K."/>
            <person name="Chen J."/>
            <person name="Drula E."/>
            <person name="Henrissat B."/>
            <person name="Wiebenga A."/>
            <person name="Lubbers R.J."/>
            <person name="Gomes A.C."/>
            <person name="Makela M.R."/>
            <person name="Stajich J."/>
            <person name="Grigoriev I.V."/>
            <person name="Mortensen U.H."/>
            <person name="De Vries R.P."/>
            <person name="Baker S.E."/>
            <person name="Andersen M.R."/>
        </authorList>
    </citation>
    <scope>NUCLEOTIDE SEQUENCE [LARGE SCALE GENOMIC DNA]</scope>
    <source>
        <strain evidence="6 7">CBS 123904</strain>
    </source>
</reference>
<dbReference type="Pfam" id="PF00291">
    <property type="entry name" value="PALP"/>
    <property type="match status" value="1"/>
</dbReference>
<dbReference type="EMBL" id="JBFXLU010000066">
    <property type="protein sequence ID" value="KAL2846103.1"/>
    <property type="molecule type" value="Genomic_DNA"/>
</dbReference>
<accession>A0ABR4K4M1</accession>
<keyword evidence="7" id="KW-1185">Reference proteome</keyword>
<evidence type="ECO:0000259" key="5">
    <source>
        <dbReference type="Pfam" id="PF00291"/>
    </source>
</evidence>
<name>A0ABR4K4M1_9EURO</name>
<keyword evidence="3" id="KW-0663">Pyridoxal phosphate</keyword>
<feature type="region of interest" description="Disordered" evidence="4">
    <location>
        <begin position="104"/>
        <end position="140"/>
    </location>
</feature>
<sequence length="483" mass="52067">MSPKLTLPDPFASIPRHPLLYPFLFSPIHPLPSLSSSLDRARDVTRKNRHSGNNKLPAPVQVSLYVKREDHSSPLACAGNKYRKLEYIVPDILSPQPRFGAGIGGEIPAIPGSADSRSHHAGAAAAGEAETEAEEASTERRNITTLVTEGALQSNHTVQVASVAGKLGLQSVVLLHKGTGGGLRTSSDPQAFQRTGNVQVVKLLGSDVRILDPPDPSSGKKTQDDLVDEVLEALRAEGKNPYWIPSGASLHPLGGLGYARCAFEIAEQEREMELLQSSSSSSTTSTSFGHSQKASSGRFDYIFVACGSGSTLGGLIAGFKILEKTQQQVQQQTPVQKPQRRPRQIIGILTSPTQPKPYHEERILQFARQAGSMIGLDPENDITMADIRLDDRFGGTGYGVLDAETKKTLEFVAEREEVILDPVYTAKVMRGLLDWVSGGQVERDVAAAYEEGYYEEQGQGHGHVNALFIHTGGQSALGAYADI</sequence>
<evidence type="ECO:0000256" key="2">
    <source>
        <dbReference type="ARBA" id="ARBA00008639"/>
    </source>
</evidence>
<proteinExistence type="inferred from homology"/>
<dbReference type="Gene3D" id="3.40.50.1100">
    <property type="match status" value="2"/>
</dbReference>
<organism evidence="6 7">
    <name type="scientific">Aspergillus pseudoustus</name>
    <dbReference type="NCBI Taxonomy" id="1810923"/>
    <lineage>
        <taxon>Eukaryota</taxon>
        <taxon>Fungi</taxon>
        <taxon>Dikarya</taxon>
        <taxon>Ascomycota</taxon>
        <taxon>Pezizomycotina</taxon>
        <taxon>Eurotiomycetes</taxon>
        <taxon>Eurotiomycetidae</taxon>
        <taxon>Eurotiales</taxon>
        <taxon>Aspergillaceae</taxon>
        <taxon>Aspergillus</taxon>
        <taxon>Aspergillus subgen. Nidulantes</taxon>
    </lineage>
</organism>
<feature type="domain" description="Tryptophan synthase beta chain-like PALP" evidence="5">
    <location>
        <begin position="136"/>
        <end position="444"/>
    </location>
</feature>
<dbReference type="PANTHER" id="PTHR43780:SF2">
    <property type="entry name" value="1-AMINOCYCLOPROPANE-1-CARBOXYLATE DEAMINASE-RELATED"/>
    <property type="match status" value="1"/>
</dbReference>
<evidence type="ECO:0000256" key="1">
    <source>
        <dbReference type="ARBA" id="ARBA00001933"/>
    </source>
</evidence>
<comment type="cofactor">
    <cofactor evidence="1">
        <name>pyridoxal 5'-phosphate</name>
        <dbReference type="ChEBI" id="CHEBI:597326"/>
    </cofactor>
</comment>
<evidence type="ECO:0000313" key="7">
    <source>
        <dbReference type="Proteomes" id="UP001610446"/>
    </source>
</evidence>
<dbReference type="PANTHER" id="PTHR43780">
    <property type="entry name" value="1-AMINOCYCLOPROPANE-1-CARBOXYLATE DEAMINASE-RELATED"/>
    <property type="match status" value="1"/>
</dbReference>
<comment type="similarity">
    <text evidence="2">Belongs to the ACC deaminase/D-cysteine desulfhydrase family.</text>
</comment>
<dbReference type="InterPro" id="IPR001926">
    <property type="entry name" value="TrpB-like_PALP"/>
</dbReference>
<dbReference type="SUPFAM" id="SSF53686">
    <property type="entry name" value="Tryptophan synthase beta subunit-like PLP-dependent enzymes"/>
    <property type="match status" value="1"/>
</dbReference>
<dbReference type="InterPro" id="IPR036052">
    <property type="entry name" value="TrpB-like_PALP_sf"/>
</dbReference>
<evidence type="ECO:0000256" key="3">
    <source>
        <dbReference type="ARBA" id="ARBA00022898"/>
    </source>
</evidence>
<comment type="caution">
    <text evidence="6">The sequence shown here is derived from an EMBL/GenBank/DDBJ whole genome shotgun (WGS) entry which is preliminary data.</text>
</comment>